<accession>A0ABY0FK38</accession>
<comment type="caution">
    <text evidence="2">The sequence shown here is derived from an EMBL/GenBank/DDBJ whole genome shotgun (WGS) entry which is preliminary data.</text>
</comment>
<dbReference type="Proteomes" id="UP001191004">
    <property type="component" value="Unassembled WGS sequence"/>
</dbReference>
<proteinExistence type="predicted"/>
<reference evidence="2 3" key="1">
    <citation type="journal article" date="2018" name="bioRxiv">
        <title>Evidence of independent acquisition and adaption of ultra-small bacteria to human hosts across the highly diverse yet reduced genomes of the phylum Saccharibacteria.</title>
        <authorList>
            <person name="McLean J.S."/>
            <person name="Bor B."/>
            <person name="To T.T."/>
            <person name="Liu Q."/>
            <person name="Kearns K.A."/>
            <person name="Solden L.M."/>
            <person name="Wrighton K.C."/>
            <person name="He X."/>
            <person name="Shi W."/>
        </authorList>
    </citation>
    <scope>NUCLEOTIDE SEQUENCE [LARGE SCALE GENOMIC DNA]</scope>
    <source>
        <strain evidence="2 3">TM7_KMM_G3_1_HOT_351</strain>
    </source>
</reference>
<dbReference type="EMBL" id="PRLL01000006">
    <property type="protein sequence ID" value="RYC73658.1"/>
    <property type="molecule type" value="Genomic_DNA"/>
</dbReference>
<evidence type="ECO:0000313" key="3">
    <source>
        <dbReference type="Proteomes" id="UP001191004"/>
    </source>
</evidence>
<evidence type="ECO:0000256" key="1">
    <source>
        <dbReference type="SAM" id="MobiDB-lite"/>
    </source>
</evidence>
<protein>
    <recommendedName>
        <fullName evidence="4">Trigger factor C-terminal domain-containing protein</fullName>
    </recommendedName>
</protein>
<reference evidence="2 3" key="2">
    <citation type="journal article" date="2020" name="Cell Rep.">
        <title>Acquisition and Adaptation of Ultra-small Parasitic Reduced Genome Bacteria to Mammalian Hosts.</title>
        <authorList>
            <person name="McLean J.S."/>
            <person name="Bor B."/>
            <person name="Kerns K.A."/>
            <person name="Liu Q."/>
            <person name="To T.T."/>
            <person name="Solden L."/>
            <person name="Hendrickson E.L."/>
            <person name="Wrighton K."/>
            <person name="Shi W."/>
            <person name="He X."/>
        </authorList>
    </citation>
    <scope>NUCLEOTIDE SEQUENCE [LARGE SCALE GENOMIC DNA]</scope>
    <source>
        <strain evidence="2 3">TM7_KMM_G3_1_HOT_351</strain>
    </source>
</reference>
<keyword evidence="3" id="KW-1185">Reference proteome</keyword>
<gene>
    <name evidence="2" type="ORF">G3KMM_00297</name>
</gene>
<evidence type="ECO:0000313" key="2">
    <source>
        <dbReference type="EMBL" id="RYC73658.1"/>
    </source>
</evidence>
<name>A0ABY0FK38_9BACT</name>
<evidence type="ECO:0008006" key="4">
    <source>
        <dbReference type="Google" id="ProtNLM"/>
    </source>
</evidence>
<dbReference type="RefSeq" id="WP_129604585.1">
    <property type="nucleotide sequence ID" value="NZ_PRLL01000006.1"/>
</dbReference>
<organism evidence="2 3">
    <name type="scientific">Candidatus Nanosyncoccus nanoralicus</name>
    <dbReference type="NCBI Taxonomy" id="2171996"/>
    <lineage>
        <taxon>Bacteria</taxon>
        <taxon>Candidatus Saccharimonadota</taxon>
        <taxon>Candidatus Nanosyncoccalia</taxon>
        <taxon>Candidatus Nanosyncoccales</taxon>
        <taxon>Candidatus Nanosyncoccaceae</taxon>
        <taxon>Candidatus Nanosyncoccus</taxon>
    </lineage>
</organism>
<sequence>MVEDETRAVSAGAQTASFEEPDLTGLTQDQLIDLFVNNLVEEKGQNISETEKQQIADDLKDAVMTEILMSLPDYLVNKINDSFENGTASEEMIEAVVEESGIDASKIAEKVMIKFRDDYLNNKEEM</sequence>
<feature type="region of interest" description="Disordered" evidence="1">
    <location>
        <begin position="1"/>
        <end position="22"/>
    </location>
</feature>